<comment type="caution">
    <text evidence="2">The sequence shown here is derived from an EMBL/GenBank/DDBJ whole genome shotgun (WGS) entry which is preliminary data.</text>
</comment>
<evidence type="ECO:0000256" key="1">
    <source>
        <dbReference type="SAM" id="Phobius"/>
    </source>
</evidence>
<proteinExistence type="predicted"/>
<evidence type="ECO:0000313" key="2">
    <source>
        <dbReference type="EMBL" id="CAD2160241.1"/>
    </source>
</evidence>
<dbReference type="EMBL" id="CAJEWN010000078">
    <property type="protein sequence ID" value="CAD2160241.1"/>
    <property type="molecule type" value="Genomic_DNA"/>
</dbReference>
<organism evidence="2 3">
    <name type="scientific">Meloidogyne enterolobii</name>
    <name type="common">Root-knot nematode worm</name>
    <name type="synonym">Meloidogyne mayaguensis</name>
    <dbReference type="NCBI Taxonomy" id="390850"/>
    <lineage>
        <taxon>Eukaryota</taxon>
        <taxon>Metazoa</taxon>
        <taxon>Ecdysozoa</taxon>
        <taxon>Nematoda</taxon>
        <taxon>Chromadorea</taxon>
        <taxon>Rhabditida</taxon>
        <taxon>Tylenchina</taxon>
        <taxon>Tylenchomorpha</taxon>
        <taxon>Tylenchoidea</taxon>
        <taxon>Meloidogynidae</taxon>
        <taxon>Meloidogyninae</taxon>
        <taxon>Meloidogyne</taxon>
    </lineage>
</organism>
<dbReference type="Proteomes" id="UP000580250">
    <property type="component" value="Unassembled WGS sequence"/>
</dbReference>
<gene>
    <name evidence="2" type="ORF">MENT_LOCUS14155</name>
</gene>
<evidence type="ECO:0000313" key="3">
    <source>
        <dbReference type="Proteomes" id="UP000580250"/>
    </source>
</evidence>
<keyword evidence="1" id="KW-0812">Transmembrane</keyword>
<protein>
    <submittedName>
        <fullName evidence="2">Uncharacterized protein</fullName>
    </submittedName>
</protein>
<feature type="transmembrane region" description="Helical" evidence="1">
    <location>
        <begin position="25"/>
        <end position="42"/>
    </location>
</feature>
<accession>A0A6V7UKT9</accession>
<name>A0A6V7UKT9_MELEN</name>
<dbReference type="AlphaFoldDB" id="A0A6V7UKT9"/>
<keyword evidence="1" id="KW-0472">Membrane</keyword>
<keyword evidence="1" id="KW-1133">Transmembrane helix</keyword>
<sequence length="57" mass="7022">MARLFPFFHPICLSNFCLQTNKKDYFLYFFPFFLSNFSYIFYTNQKELFFYSVLSQG</sequence>
<reference evidence="2 3" key="1">
    <citation type="submission" date="2020-08" db="EMBL/GenBank/DDBJ databases">
        <authorList>
            <person name="Koutsovoulos G."/>
            <person name="Danchin GJ E."/>
        </authorList>
    </citation>
    <scope>NUCLEOTIDE SEQUENCE [LARGE SCALE GENOMIC DNA]</scope>
</reference>